<evidence type="ECO:0000256" key="6">
    <source>
        <dbReference type="ARBA" id="ARBA00022898"/>
    </source>
</evidence>
<keyword evidence="5 8" id="KW-0808">Transferase</keyword>
<evidence type="ECO:0000313" key="8">
    <source>
        <dbReference type="EMBL" id="NEX61198.1"/>
    </source>
</evidence>
<comment type="caution">
    <text evidence="8">The sequence shown here is derived from an EMBL/GenBank/DDBJ whole genome shotgun (WGS) entry which is preliminary data.</text>
</comment>
<gene>
    <name evidence="8" type="ORF">G3574_08910</name>
</gene>
<dbReference type="Pfam" id="PF00155">
    <property type="entry name" value="Aminotran_1_2"/>
    <property type="match status" value="1"/>
</dbReference>
<dbReference type="InterPro" id="IPR015422">
    <property type="entry name" value="PyrdxlP-dep_Trfase_small"/>
</dbReference>
<name>A0A6B3SL27_9BURK</name>
<dbReference type="CDD" id="cd00609">
    <property type="entry name" value="AAT_like"/>
    <property type="match status" value="1"/>
</dbReference>
<evidence type="ECO:0000256" key="5">
    <source>
        <dbReference type="ARBA" id="ARBA00022679"/>
    </source>
</evidence>
<evidence type="ECO:0000259" key="7">
    <source>
        <dbReference type="Pfam" id="PF00155"/>
    </source>
</evidence>
<dbReference type="Gene3D" id="3.40.640.10">
    <property type="entry name" value="Type I PLP-dependent aspartate aminotransferase-like (Major domain)"/>
    <property type="match status" value="1"/>
</dbReference>
<evidence type="ECO:0000256" key="3">
    <source>
        <dbReference type="ARBA" id="ARBA00011738"/>
    </source>
</evidence>
<dbReference type="InterPro" id="IPR015421">
    <property type="entry name" value="PyrdxlP-dep_Trfase_major"/>
</dbReference>
<feature type="domain" description="Aminotransferase class I/classII large" evidence="7">
    <location>
        <begin position="51"/>
        <end position="389"/>
    </location>
</feature>
<comment type="cofactor">
    <cofactor evidence="1">
        <name>pyridoxal 5'-phosphate</name>
        <dbReference type="ChEBI" id="CHEBI:597326"/>
    </cofactor>
</comment>
<evidence type="ECO:0000256" key="2">
    <source>
        <dbReference type="ARBA" id="ARBA00007441"/>
    </source>
</evidence>
<dbReference type="FunFam" id="3.40.640.10:FF:000053">
    <property type="entry name" value="Aminotransferase, class I"/>
    <property type="match status" value="1"/>
</dbReference>
<organism evidence="8 9">
    <name type="scientific">Noviherbaspirillum galbum</name>
    <dbReference type="NCBI Taxonomy" id="2709383"/>
    <lineage>
        <taxon>Bacteria</taxon>
        <taxon>Pseudomonadati</taxon>
        <taxon>Pseudomonadota</taxon>
        <taxon>Betaproteobacteria</taxon>
        <taxon>Burkholderiales</taxon>
        <taxon>Oxalobacteraceae</taxon>
        <taxon>Noviherbaspirillum</taxon>
    </lineage>
</organism>
<evidence type="ECO:0000256" key="1">
    <source>
        <dbReference type="ARBA" id="ARBA00001933"/>
    </source>
</evidence>
<evidence type="ECO:0000313" key="9">
    <source>
        <dbReference type="Proteomes" id="UP000482155"/>
    </source>
</evidence>
<dbReference type="AlphaFoldDB" id="A0A6B3SL27"/>
<proteinExistence type="inferred from homology"/>
<keyword evidence="6" id="KW-0663">Pyridoxal phosphate</keyword>
<sequence length="397" mass="43649">MKMEHPTPMQWQFSQRAQQLQSSVIREILKVTVRPEVISFAGGLPSPATFPVERMQAAFDKVLSQQGKVALQYGPTDGYGPLREWIAQSLSTADAKILPEQVLMVSGSQQGLDLLAKVLVDEGSKVLVETPSYLGALQAFSVYRPEFVSVPGDEHGLLPDQVAAIGQGARMLYSLPNFQNPTGRTLPLERRLALVEACARLGLPLIEDDPYGALSYRGEPLPRMLNMNPQGVIYMGSFSKVLTPGIRLGYVVAPVPLIRKLEQAKQAADLHTAQLTQMVVHEVIKDGFLDQHIPTIRKLYSDQCQAMLDALEEFFPAGVTWTKPAGGMFLWLTLPKHIDSMKLLDEAIADLVAFVPGAPFYANEAEHNTLRLSFVTVPPEKIREGVAKLGKLIASKL</sequence>
<dbReference type="PANTHER" id="PTHR42790:SF19">
    <property type="entry name" value="KYNURENINE_ALPHA-AMINOADIPATE AMINOTRANSFERASE, MITOCHONDRIAL"/>
    <property type="match status" value="1"/>
</dbReference>
<dbReference type="GO" id="GO:0030170">
    <property type="term" value="F:pyridoxal phosphate binding"/>
    <property type="evidence" value="ECO:0007669"/>
    <property type="project" value="InterPro"/>
</dbReference>
<dbReference type="InterPro" id="IPR015424">
    <property type="entry name" value="PyrdxlP-dep_Trfase"/>
</dbReference>
<keyword evidence="9" id="KW-1185">Reference proteome</keyword>
<evidence type="ECO:0000256" key="4">
    <source>
        <dbReference type="ARBA" id="ARBA00022576"/>
    </source>
</evidence>
<comment type="subunit">
    <text evidence="3">Homodimer.</text>
</comment>
<dbReference type="Gene3D" id="3.90.1150.10">
    <property type="entry name" value="Aspartate Aminotransferase, domain 1"/>
    <property type="match status" value="1"/>
</dbReference>
<reference evidence="8 9" key="1">
    <citation type="submission" date="2020-02" db="EMBL/GenBank/DDBJ databases">
        <authorList>
            <person name="Kim M.K."/>
        </authorList>
    </citation>
    <scope>NUCLEOTIDE SEQUENCE [LARGE SCALE GENOMIC DNA]</scope>
    <source>
        <strain evidence="8 9">17J57-3</strain>
    </source>
</reference>
<dbReference type="GO" id="GO:1901605">
    <property type="term" value="P:alpha-amino acid metabolic process"/>
    <property type="evidence" value="ECO:0007669"/>
    <property type="project" value="TreeGrafter"/>
</dbReference>
<dbReference type="Proteomes" id="UP000482155">
    <property type="component" value="Unassembled WGS sequence"/>
</dbReference>
<dbReference type="RefSeq" id="WP_163962157.1">
    <property type="nucleotide sequence ID" value="NZ_JAAIVB010000034.1"/>
</dbReference>
<keyword evidence="4 8" id="KW-0032">Aminotransferase</keyword>
<accession>A0A6B3SL27</accession>
<dbReference type="PANTHER" id="PTHR42790">
    <property type="entry name" value="AMINOTRANSFERASE"/>
    <property type="match status" value="1"/>
</dbReference>
<dbReference type="InterPro" id="IPR050859">
    <property type="entry name" value="Class-I_PLP-dep_aminotransf"/>
</dbReference>
<dbReference type="SUPFAM" id="SSF53383">
    <property type="entry name" value="PLP-dependent transferases"/>
    <property type="match status" value="1"/>
</dbReference>
<comment type="similarity">
    <text evidence="2">Belongs to the class-I pyridoxal-phosphate-dependent aminotransferase family.</text>
</comment>
<dbReference type="EMBL" id="JAAIVB010000034">
    <property type="protein sequence ID" value="NEX61198.1"/>
    <property type="molecule type" value="Genomic_DNA"/>
</dbReference>
<dbReference type="GO" id="GO:0008483">
    <property type="term" value="F:transaminase activity"/>
    <property type="evidence" value="ECO:0007669"/>
    <property type="project" value="UniProtKB-KW"/>
</dbReference>
<protein>
    <submittedName>
        <fullName evidence="8">PLP-dependent aminotransferase family protein</fullName>
    </submittedName>
</protein>
<dbReference type="InterPro" id="IPR004839">
    <property type="entry name" value="Aminotransferase_I/II_large"/>
</dbReference>